<dbReference type="PANTHER" id="PTHR13067">
    <property type="entry name" value="CASPASE-ACTIVATED DNASE"/>
    <property type="match status" value="1"/>
</dbReference>
<dbReference type="Proteomes" id="UP000735302">
    <property type="component" value="Unassembled WGS sequence"/>
</dbReference>
<dbReference type="SUPFAM" id="SSF54060">
    <property type="entry name" value="His-Me finger endonucleases"/>
    <property type="match status" value="1"/>
</dbReference>
<dbReference type="GO" id="GO:0005634">
    <property type="term" value="C:nucleus"/>
    <property type="evidence" value="ECO:0007669"/>
    <property type="project" value="InterPro"/>
</dbReference>
<dbReference type="GO" id="GO:0004520">
    <property type="term" value="F:DNA endonuclease activity"/>
    <property type="evidence" value="ECO:0007669"/>
    <property type="project" value="InterPro"/>
</dbReference>
<dbReference type="InterPro" id="IPR039729">
    <property type="entry name" value="DFF40"/>
</dbReference>
<name>A0AAV4CG24_9GAST</name>
<feature type="domain" description="CIDE-N" evidence="3">
    <location>
        <begin position="1"/>
        <end position="48"/>
    </location>
</feature>
<dbReference type="InterPro" id="IPR015311">
    <property type="entry name" value="DFF40_C"/>
</dbReference>
<keyword evidence="5" id="KW-1185">Reference proteome</keyword>
<comment type="caution">
    <text evidence="4">The sequence shown here is derived from an EMBL/GenBank/DDBJ whole genome shotgun (WGS) entry which is preliminary data.</text>
</comment>
<dbReference type="PROSITE" id="PS51135">
    <property type="entry name" value="CIDE_N"/>
    <property type="match status" value="1"/>
</dbReference>
<proteinExistence type="predicted"/>
<evidence type="ECO:0000313" key="5">
    <source>
        <dbReference type="Proteomes" id="UP000735302"/>
    </source>
</evidence>
<sequence>MVLEISGNQNVRVISGDDKTEVKDDEDLKKRHNQTSFVFLMDGERWPGDVYHYLNEFWMKNTVTQDDKLCFEKIIRDEQFEKRVLKYLEIVETNIHANRRNEDEDWFHGLGKRHKTKNKVMRDKLRRRMRNYLSKAGKKFDQEKTREMVQLLETRLKNAGYNSSYYDRGDSAKRMCDELGEFRCEGRYNKDECEHQHTINPYASKDHRVMFRLWDLDHM</sequence>
<evidence type="ECO:0000256" key="2">
    <source>
        <dbReference type="PROSITE-ProRule" id="PRU00447"/>
    </source>
</evidence>
<gene>
    <name evidence="4" type="ORF">PoB_005818900</name>
</gene>
<dbReference type="Gene3D" id="3.10.20.10">
    <property type="match status" value="1"/>
</dbReference>
<dbReference type="GO" id="GO:0005737">
    <property type="term" value="C:cytoplasm"/>
    <property type="evidence" value="ECO:0007669"/>
    <property type="project" value="InterPro"/>
</dbReference>
<evidence type="ECO:0000259" key="3">
    <source>
        <dbReference type="PROSITE" id="PS51135"/>
    </source>
</evidence>
<protein>
    <submittedName>
        <fullName evidence="4">DNAation factor subunit beta</fullName>
    </submittedName>
</protein>
<evidence type="ECO:0000313" key="4">
    <source>
        <dbReference type="EMBL" id="GFO31684.1"/>
    </source>
</evidence>
<organism evidence="4 5">
    <name type="scientific">Plakobranchus ocellatus</name>
    <dbReference type="NCBI Taxonomy" id="259542"/>
    <lineage>
        <taxon>Eukaryota</taxon>
        <taxon>Metazoa</taxon>
        <taxon>Spiralia</taxon>
        <taxon>Lophotrochozoa</taxon>
        <taxon>Mollusca</taxon>
        <taxon>Gastropoda</taxon>
        <taxon>Heterobranchia</taxon>
        <taxon>Euthyneura</taxon>
        <taxon>Panpulmonata</taxon>
        <taxon>Sacoglossa</taxon>
        <taxon>Placobranchoidea</taxon>
        <taxon>Plakobranchidae</taxon>
        <taxon>Plakobranchus</taxon>
    </lineage>
</organism>
<dbReference type="PANTHER" id="PTHR13067:SF2">
    <property type="entry name" value="CASPASE-ACTIVATED DNASE"/>
    <property type="match status" value="1"/>
</dbReference>
<dbReference type="GO" id="GO:0006309">
    <property type="term" value="P:apoptotic DNA fragmentation"/>
    <property type="evidence" value="ECO:0007669"/>
    <property type="project" value="InterPro"/>
</dbReference>
<dbReference type="AlphaFoldDB" id="A0AAV4CG24"/>
<keyword evidence="1 2" id="KW-0053">Apoptosis</keyword>
<dbReference type="EMBL" id="BLXT01006414">
    <property type="protein sequence ID" value="GFO31684.1"/>
    <property type="molecule type" value="Genomic_DNA"/>
</dbReference>
<accession>A0AAV4CG24</accession>
<evidence type="ECO:0000256" key="1">
    <source>
        <dbReference type="ARBA" id="ARBA00022703"/>
    </source>
</evidence>
<dbReference type="Pfam" id="PF09230">
    <property type="entry name" value="DFF40"/>
    <property type="match status" value="1"/>
</dbReference>
<dbReference type="GO" id="GO:0016787">
    <property type="term" value="F:hydrolase activity"/>
    <property type="evidence" value="ECO:0007669"/>
    <property type="project" value="InterPro"/>
</dbReference>
<dbReference type="InterPro" id="IPR044925">
    <property type="entry name" value="His-Me_finger_sf"/>
</dbReference>
<reference evidence="4 5" key="1">
    <citation type="journal article" date="2021" name="Elife">
        <title>Chloroplast acquisition without the gene transfer in kleptoplastic sea slugs, Plakobranchus ocellatus.</title>
        <authorList>
            <person name="Maeda T."/>
            <person name="Takahashi S."/>
            <person name="Yoshida T."/>
            <person name="Shimamura S."/>
            <person name="Takaki Y."/>
            <person name="Nagai Y."/>
            <person name="Toyoda A."/>
            <person name="Suzuki Y."/>
            <person name="Arimoto A."/>
            <person name="Ishii H."/>
            <person name="Satoh N."/>
            <person name="Nishiyama T."/>
            <person name="Hasebe M."/>
            <person name="Maruyama T."/>
            <person name="Minagawa J."/>
            <person name="Obokata J."/>
            <person name="Shigenobu S."/>
        </authorList>
    </citation>
    <scope>NUCLEOTIDE SEQUENCE [LARGE SCALE GENOMIC DNA]</scope>
</reference>
<dbReference type="InterPro" id="IPR003508">
    <property type="entry name" value="CIDE-N_dom"/>
</dbReference>